<dbReference type="SMART" id="SM00248">
    <property type="entry name" value="ANK"/>
    <property type="match status" value="3"/>
</dbReference>
<keyword evidence="4" id="KW-0528">Neurotoxin</keyword>
<sequence>MLMSDSRTDTSISDNDENTVLHVALKLGHYNLIKMMLPRAKDLTRQDASGCSVIIEAIKNQLEDLALDMLQACPSLVHTATHDLVTPLHLAAERGMTHLTKQLLIAGAQVDATDATGLTPSLYCAKNDSVLECLAMIEDIMMIADTSVDEQQQQPHVKGNKISSRISS</sequence>
<dbReference type="EMBL" id="GGYP01007742">
    <property type="protein sequence ID" value="MDE52513.1"/>
    <property type="molecule type" value="Transcribed_RNA"/>
</dbReference>
<dbReference type="PANTHER" id="PTHR24121">
    <property type="entry name" value="NO MECHANORECEPTOR POTENTIAL C, ISOFORM D-RELATED"/>
    <property type="match status" value="1"/>
</dbReference>
<dbReference type="PROSITE" id="PS50297">
    <property type="entry name" value="ANK_REP_REGION"/>
    <property type="match status" value="1"/>
</dbReference>
<keyword evidence="5" id="KW-0472">Membrane</keyword>
<feature type="repeat" description="ANK" evidence="6">
    <location>
        <begin position="16"/>
        <end position="48"/>
    </location>
</feature>
<feature type="compositionally biased region" description="Polar residues" evidence="7">
    <location>
        <begin position="149"/>
        <end position="168"/>
    </location>
</feature>
<feature type="repeat" description="ANK" evidence="6">
    <location>
        <begin position="83"/>
        <end position="115"/>
    </location>
</feature>
<dbReference type="InterPro" id="IPR036770">
    <property type="entry name" value="Ankyrin_rpt-contain_sf"/>
</dbReference>
<evidence type="ECO:0000256" key="5">
    <source>
        <dbReference type="ARBA" id="ARBA00023298"/>
    </source>
</evidence>
<evidence type="ECO:0000313" key="8">
    <source>
        <dbReference type="EMBL" id="MDE52513.1"/>
    </source>
</evidence>
<dbReference type="GO" id="GO:0006887">
    <property type="term" value="P:exocytosis"/>
    <property type="evidence" value="ECO:0007669"/>
    <property type="project" value="UniProtKB-KW"/>
</dbReference>
<accession>A0A6G1SRJ3</accession>
<gene>
    <name evidence="8" type="primary">Ankrd28</name>
    <name evidence="8" type="ORF">g.3761</name>
</gene>
<comment type="subcellular location">
    <subcellularLocation>
        <location evidence="1">Target cell membrane</location>
    </subcellularLocation>
</comment>
<evidence type="ECO:0000256" key="3">
    <source>
        <dbReference type="ARBA" id="ARBA00022537"/>
    </source>
</evidence>
<feature type="region of interest" description="Disordered" evidence="7">
    <location>
        <begin position="148"/>
        <end position="168"/>
    </location>
</feature>
<dbReference type="GO" id="GO:0044231">
    <property type="term" value="C:host cell presynaptic membrane"/>
    <property type="evidence" value="ECO:0007669"/>
    <property type="project" value="UniProtKB-KW"/>
</dbReference>
<keyword evidence="4" id="KW-0800">Toxin</keyword>
<keyword evidence="3" id="KW-1052">Target cell membrane</keyword>
<keyword evidence="6" id="KW-0040">ANK repeat</keyword>
<evidence type="ECO:0000256" key="1">
    <source>
        <dbReference type="ARBA" id="ARBA00004175"/>
    </source>
</evidence>
<dbReference type="SUPFAM" id="SSF48403">
    <property type="entry name" value="Ankyrin repeat"/>
    <property type="match status" value="1"/>
</dbReference>
<organism evidence="8">
    <name type="scientific">Aceria tosichella</name>
    <name type="common">wheat curl mite</name>
    <dbReference type="NCBI Taxonomy" id="561515"/>
    <lineage>
        <taxon>Eukaryota</taxon>
        <taxon>Metazoa</taxon>
        <taxon>Ecdysozoa</taxon>
        <taxon>Arthropoda</taxon>
        <taxon>Chelicerata</taxon>
        <taxon>Arachnida</taxon>
        <taxon>Acari</taxon>
        <taxon>Acariformes</taxon>
        <taxon>Trombidiformes</taxon>
        <taxon>Prostigmata</taxon>
        <taxon>Eupodina</taxon>
        <taxon>Eriophyoidea</taxon>
        <taxon>Eriophyidae</taxon>
        <taxon>Eriophyinae</taxon>
        <taxon>Aceriini</taxon>
        <taxon>Aceria</taxon>
    </lineage>
</organism>
<dbReference type="GO" id="GO:0044218">
    <property type="term" value="C:other organism cell membrane"/>
    <property type="evidence" value="ECO:0007669"/>
    <property type="project" value="UniProtKB-KW"/>
</dbReference>
<evidence type="ECO:0000256" key="6">
    <source>
        <dbReference type="PROSITE-ProRule" id="PRU00023"/>
    </source>
</evidence>
<evidence type="ECO:0000256" key="7">
    <source>
        <dbReference type="SAM" id="MobiDB-lite"/>
    </source>
</evidence>
<evidence type="ECO:0000256" key="4">
    <source>
        <dbReference type="ARBA" id="ARBA00023028"/>
    </source>
</evidence>
<reference evidence="8" key="1">
    <citation type="submission" date="2018-10" db="EMBL/GenBank/DDBJ databases">
        <title>Transcriptome assembly of Aceria tosichella (Wheat curl mite) Type 2.</title>
        <authorList>
            <person name="Scully E.D."/>
            <person name="Geib S.M."/>
            <person name="Palmer N.A."/>
            <person name="Gupta A.K."/>
            <person name="Sarath G."/>
            <person name="Tatineni S."/>
        </authorList>
    </citation>
    <scope>NUCLEOTIDE SEQUENCE</scope>
    <source>
        <strain evidence="8">LincolnNE</strain>
    </source>
</reference>
<name>A0A6G1SRJ3_9ACAR</name>
<evidence type="ECO:0000256" key="2">
    <source>
        <dbReference type="ARBA" id="ARBA00022483"/>
    </source>
</evidence>
<protein>
    <submittedName>
        <fullName evidence="8">Serine/threonine-protein phosphatase 6 regulatory ankyrin repeat subunit A</fullName>
    </submittedName>
</protein>
<proteinExistence type="predicted"/>
<dbReference type="InterPro" id="IPR002110">
    <property type="entry name" value="Ankyrin_rpt"/>
</dbReference>
<keyword evidence="5" id="KW-1053">Target membrane</keyword>
<dbReference type="Pfam" id="PF00023">
    <property type="entry name" value="Ank"/>
    <property type="match status" value="2"/>
</dbReference>
<keyword evidence="2" id="KW-0268">Exocytosis</keyword>
<dbReference type="PANTHER" id="PTHR24121:SF21">
    <property type="entry name" value="ANKYRIN REPEAT FAMILY PROTEIN"/>
    <property type="match status" value="1"/>
</dbReference>
<keyword evidence="4" id="KW-0638">Presynaptic neurotoxin</keyword>
<dbReference type="AlphaFoldDB" id="A0A6G1SRJ3"/>
<dbReference type="PROSITE" id="PS50088">
    <property type="entry name" value="ANK_REPEAT"/>
    <property type="match status" value="2"/>
</dbReference>
<dbReference type="Gene3D" id="1.25.40.20">
    <property type="entry name" value="Ankyrin repeat-containing domain"/>
    <property type="match status" value="1"/>
</dbReference>